<keyword evidence="4" id="KW-1185">Reference proteome</keyword>
<evidence type="ECO:0000313" key="3">
    <source>
        <dbReference type="EMBL" id="KXZ44672.1"/>
    </source>
</evidence>
<dbReference type="PANTHER" id="PTHR43040">
    <property type="entry name" value="RIBONUCLEASE D"/>
    <property type="match status" value="1"/>
</dbReference>
<proteinExistence type="predicted"/>
<evidence type="ECO:0000256" key="1">
    <source>
        <dbReference type="SAM" id="MobiDB-lite"/>
    </source>
</evidence>
<dbReference type="InterPro" id="IPR036397">
    <property type="entry name" value="RNaseH_sf"/>
</dbReference>
<feature type="domain" description="3'-5' exonuclease" evidence="2">
    <location>
        <begin position="56"/>
        <end position="284"/>
    </location>
</feature>
<dbReference type="EMBL" id="LSYV01000065">
    <property type="protein sequence ID" value="KXZ44672.1"/>
    <property type="molecule type" value="Genomic_DNA"/>
</dbReference>
<dbReference type="PANTHER" id="PTHR43040:SF1">
    <property type="entry name" value="RIBONUCLEASE D"/>
    <property type="match status" value="1"/>
</dbReference>
<dbReference type="Proteomes" id="UP000075714">
    <property type="component" value="Unassembled WGS sequence"/>
</dbReference>
<dbReference type="AlphaFoldDB" id="A0A150G478"/>
<protein>
    <recommendedName>
        <fullName evidence="2">3'-5' exonuclease domain-containing protein</fullName>
    </recommendedName>
</protein>
<dbReference type="STRING" id="33097.A0A150G478"/>
<sequence>MPPPLPPPDHSAGGYTLVSTPAELQAMLDVLAFARAATATAAGPGPWQGTAAVAAAAGGAAEAPAGAARSRSGGGPGLGPLAVDCEGVDLGRPGGRLCLLQLSARVGGGRSGRGLSIWLVDVEALGPRAFSTRAARDGATSLQSLLEDPAVTKYLYDARSDAAALVSQFGLRLRGVWDLQLADVAARQAEEGRRAGSWVQGLVAALSRALAADAWGGAAAGSAPPRGRMKEDLAAAVSTAKRYHDSGKTQIWAARPLTPELCEYAATDVRYLHALADALAPRLSRELAEQVSTESHRRTLSQGPNNRDARAAAPAFVTRPADGAGPAGGGAGGGRGDKAATVPYMGLMEWLTAALLVR</sequence>
<dbReference type="GO" id="GO:0006139">
    <property type="term" value="P:nucleobase-containing compound metabolic process"/>
    <property type="evidence" value="ECO:0007669"/>
    <property type="project" value="InterPro"/>
</dbReference>
<dbReference type="Pfam" id="PF01612">
    <property type="entry name" value="DNA_pol_A_exo1"/>
    <property type="match status" value="1"/>
</dbReference>
<dbReference type="SMART" id="SM00474">
    <property type="entry name" value="35EXOc"/>
    <property type="match status" value="1"/>
</dbReference>
<dbReference type="SUPFAM" id="SSF53098">
    <property type="entry name" value="Ribonuclease H-like"/>
    <property type="match status" value="1"/>
</dbReference>
<reference evidence="4" key="1">
    <citation type="journal article" date="2016" name="Nat. Commun.">
        <title>The Gonium pectorale genome demonstrates co-option of cell cycle regulation during the evolution of multicellularity.</title>
        <authorList>
            <person name="Hanschen E.R."/>
            <person name="Marriage T.N."/>
            <person name="Ferris P.J."/>
            <person name="Hamaji T."/>
            <person name="Toyoda A."/>
            <person name="Fujiyama A."/>
            <person name="Neme R."/>
            <person name="Noguchi H."/>
            <person name="Minakuchi Y."/>
            <person name="Suzuki M."/>
            <person name="Kawai-Toyooka H."/>
            <person name="Smith D.R."/>
            <person name="Sparks H."/>
            <person name="Anderson J."/>
            <person name="Bakaric R."/>
            <person name="Luria V."/>
            <person name="Karger A."/>
            <person name="Kirschner M.W."/>
            <person name="Durand P.M."/>
            <person name="Michod R.E."/>
            <person name="Nozaki H."/>
            <person name="Olson B.J."/>
        </authorList>
    </citation>
    <scope>NUCLEOTIDE SEQUENCE [LARGE SCALE GENOMIC DNA]</scope>
    <source>
        <strain evidence="4">NIES-2863</strain>
    </source>
</reference>
<gene>
    <name evidence="3" type="ORF">GPECTOR_64g92</name>
</gene>
<evidence type="ECO:0000259" key="2">
    <source>
        <dbReference type="SMART" id="SM00474"/>
    </source>
</evidence>
<name>A0A150G478_GONPE</name>
<dbReference type="InterPro" id="IPR002562">
    <property type="entry name" value="3'-5'_exonuclease_dom"/>
</dbReference>
<dbReference type="InterPro" id="IPR012337">
    <property type="entry name" value="RNaseH-like_sf"/>
</dbReference>
<feature type="region of interest" description="Disordered" evidence="1">
    <location>
        <begin position="289"/>
        <end position="309"/>
    </location>
</feature>
<dbReference type="Gene3D" id="3.30.420.10">
    <property type="entry name" value="Ribonuclease H-like superfamily/Ribonuclease H"/>
    <property type="match status" value="1"/>
</dbReference>
<organism evidence="3 4">
    <name type="scientific">Gonium pectorale</name>
    <name type="common">Green alga</name>
    <dbReference type="NCBI Taxonomy" id="33097"/>
    <lineage>
        <taxon>Eukaryota</taxon>
        <taxon>Viridiplantae</taxon>
        <taxon>Chlorophyta</taxon>
        <taxon>core chlorophytes</taxon>
        <taxon>Chlorophyceae</taxon>
        <taxon>CS clade</taxon>
        <taxon>Chlamydomonadales</taxon>
        <taxon>Volvocaceae</taxon>
        <taxon>Gonium</taxon>
    </lineage>
</organism>
<comment type="caution">
    <text evidence="3">The sequence shown here is derived from an EMBL/GenBank/DDBJ whole genome shotgun (WGS) entry which is preliminary data.</text>
</comment>
<dbReference type="GO" id="GO:0008408">
    <property type="term" value="F:3'-5' exonuclease activity"/>
    <property type="evidence" value="ECO:0007669"/>
    <property type="project" value="InterPro"/>
</dbReference>
<evidence type="ECO:0000313" key="4">
    <source>
        <dbReference type="Proteomes" id="UP000075714"/>
    </source>
</evidence>
<dbReference type="OrthoDB" id="26838at2759"/>
<dbReference type="GO" id="GO:0003676">
    <property type="term" value="F:nucleic acid binding"/>
    <property type="evidence" value="ECO:0007669"/>
    <property type="project" value="InterPro"/>
</dbReference>
<accession>A0A150G478</accession>